<dbReference type="GO" id="GO:0010737">
    <property type="term" value="P:protein kinase A signaling"/>
    <property type="evidence" value="ECO:0007669"/>
    <property type="project" value="TreeGrafter"/>
</dbReference>
<dbReference type="Proteomes" id="UP000094389">
    <property type="component" value="Unassembled WGS sequence"/>
</dbReference>
<sequence>KKRSACRVKKHRSRSLPNIVFSSLKHSSSLISSVAKCAPPPLPPVNIQSLREIDLAEILKNPQLRHDILFDPQLQFRPNLDGERGRRKKITYDKYWAGVRDEIESYYISKLPFVESASRLPNLFTTLKDILVSLLPSRDKPAVQEILDIDLILQQLSQHSLDLIGLASWLSTIFKSHCAPMRDSWVDEMMTLFYEADAESSVVKLVEGLRLIFTILEAMKLDVANHQIRMLRPVLVQTAVNFEKDYFAQMISRCKLEITDSLNWFKRCYDNMSPQPQMPRDAIVPSVLSLLSCSNMVSEFPSSLAFDHARLIVLRANVRQVVCLQLCLVLYKQLVAQSTSNSNTDKAKLTSEANLEVLRKEVLAIITDDNGNVKWTRNIGAIALQLVRRSSPNSTIDPKDMRIDFAFNWLIKQTQPSSSVYSLMEQRFFKTISQQISLDSEDLTIKAGATNSEDHDDISGIAARISLLTKFHWSVFGSYYTD</sequence>
<protein>
    <submittedName>
        <fullName evidence="2">T-complex 11</fullName>
    </submittedName>
</protein>
<dbReference type="PANTHER" id="PTHR12832">
    <property type="entry name" value="TESTIS-SPECIFIC PROTEIN PBS13 T-COMPLEX 11"/>
    <property type="match status" value="1"/>
</dbReference>
<dbReference type="EMBL" id="KV453926">
    <property type="protein sequence ID" value="ODV75145.1"/>
    <property type="molecule type" value="Genomic_DNA"/>
</dbReference>
<gene>
    <name evidence="2" type="ORF">CYBJADRAFT_118501</name>
</gene>
<organism evidence="2 3">
    <name type="scientific">Cyberlindnera jadinii (strain ATCC 18201 / CBS 1600 / BCRC 20928 / JCM 3617 / NBRC 0987 / NRRL Y-1542)</name>
    <name type="common">Torula yeast</name>
    <name type="synonym">Candida utilis</name>
    <dbReference type="NCBI Taxonomy" id="983966"/>
    <lineage>
        <taxon>Eukaryota</taxon>
        <taxon>Fungi</taxon>
        <taxon>Dikarya</taxon>
        <taxon>Ascomycota</taxon>
        <taxon>Saccharomycotina</taxon>
        <taxon>Saccharomycetes</taxon>
        <taxon>Phaffomycetales</taxon>
        <taxon>Phaffomycetaceae</taxon>
        <taxon>Cyberlindnera</taxon>
    </lineage>
</organism>
<evidence type="ECO:0000313" key="2">
    <source>
        <dbReference type="EMBL" id="ODV75145.1"/>
    </source>
</evidence>
<dbReference type="OrthoDB" id="276323at2759"/>
<feature type="non-terminal residue" evidence="2">
    <location>
        <position position="1"/>
    </location>
</feature>
<dbReference type="InterPro" id="IPR008862">
    <property type="entry name" value="Tcp11"/>
</dbReference>
<dbReference type="OMA" id="FINAVRM"/>
<keyword evidence="3" id="KW-1185">Reference proteome</keyword>
<dbReference type="STRING" id="983966.A0A1E4S6K9"/>
<accession>A0A1E4S6K9</accession>
<dbReference type="Pfam" id="PF05794">
    <property type="entry name" value="Tcp11"/>
    <property type="match status" value="1"/>
</dbReference>
<dbReference type="PANTHER" id="PTHR12832:SF11">
    <property type="entry name" value="LD23868P"/>
    <property type="match status" value="1"/>
</dbReference>
<comment type="similarity">
    <text evidence="1">Belongs to the TCP11 family.</text>
</comment>
<evidence type="ECO:0000313" key="3">
    <source>
        <dbReference type="Proteomes" id="UP000094389"/>
    </source>
</evidence>
<dbReference type="AlphaFoldDB" id="A0A1E4S6K9"/>
<dbReference type="RefSeq" id="XP_020072184.1">
    <property type="nucleotide sequence ID" value="XM_020212263.1"/>
</dbReference>
<reference evidence="2 3" key="1">
    <citation type="journal article" date="2016" name="Proc. Natl. Acad. Sci. U.S.A.">
        <title>Comparative genomics of biotechnologically important yeasts.</title>
        <authorList>
            <person name="Riley R."/>
            <person name="Haridas S."/>
            <person name="Wolfe K.H."/>
            <person name="Lopes M.R."/>
            <person name="Hittinger C.T."/>
            <person name="Goeker M."/>
            <person name="Salamov A.A."/>
            <person name="Wisecaver J.H."/>
            <person name="Long T.M."/>
            <person name="Calvey C.H."/>
            <person name="Aerts A.L."/>
            <person name="Barry K.W."/>
            <person name="Choi C."/>
            <person name="Clum A."/>
            <person name="Coughlan A.Y."/>
            <person name="Deshpande S."/>
            <person name="Douglass A.P."/>
            <person name="Hanson S.J."/>
            <person name="Klenk H.-P."/>
            <person name="LaButti K.M."/>
            <person name="Lapidus A."/>
            <person name="Lindquist E.A."/>
            <person name="Lipzen A.M."/>
            <person name="Meier-Kolthoff J.P."/>
            <person name="Ohm R.A."/>
            <person name="Otillar R.P."/>
            <person name="Pangilinan J.L."/>
            <person name="Peng Y."/>
            <person name="Rokas A."/>
            <person name="Rosa C.A."/>
            <person name="Scheuner C."/>
            <person name="Sibirny A.A."/>
            <person name="Slot J.C."/>
            <person name="Stielow J.B."/>
            <person name="Sun H."/>
            <person name="Kurtzman C.P."/>
            <person name="Blackwell M."/>
            <person name="Grigoriev I.V."/>
            <person name="Jeffries T.W."/>
        </authorList>
    </citation>
    <scope>NUCLEOTIDE SEQUENCE [LARGE SCALE GENOMIC DNA]</scope>
    <source>
        <strain evidence="3">ATCC 18201 / CBS 1600 / BCRC 20928 / JCM 3617 / NBRC 0987 / NRRL Y-1542</strain>
    </source>
</reference>
<name>A0A1E4S6K9_CYBJN</name>
<dbReference type="GeneID" id="30986659"/>
<feature type="non-terminal residue" evidence="2">
    <location>
        <position position="482"/>
    </location>
</feature>
<proteinExistence type="inferred from homology"/>
<evidence type="ECO:0000256" key="1">
    <source>
        <dbReference type="ARBA" id="ARBA00010954"/>
    </source>
</evidence>